<comment type="subcellular location">
    <subcellularLocation>
        <location evidence="1">Membrane</location>
        <topology evidence="1">Single-pass membrane protein</topology>
    </subcellularLocation>
</comment>
<organism evidence="7 8">
    <name type="scientific">Orenia metallireducens</name>
    <dbReference type="NCBI Taxonomy" id="1413210"/>
    <lineage>
        <taxon>Bacteria</taxon>
        <taxon>Bacillati</taxon>
        <taxon>Bacillota</taxon>
        <taxon>Clostridia</taxon>
        <taxon>Halanaerobiales</taxon>
        <taxon>Halobacteroidaceae</taxon>
        <taxon>Orenia</taxon>
    </lineage>
</organism>
<keyword evidence="4 6" id="KW-1133">Transmembrane helix</keyword>
<dbReference type="Pfam" id="PF07963">
    <property type="entry name" value="N_methyl"/>
    <property type="match status" value="1"/>
</dbReference>
<evidence type="ECO:0000256" key="6">
    <source>
        <dbReference type="SAM" id="Phobius"/>
    </source>
</evidence>
<dbReference type="GO" id="GO:0016020">
    <property type="term" value="C:membrane"/>
    <property type="evidence" value="ECO:0007669"/>
    <property type="project" value="UniProtKB-SubCell"/>
</dbReference>
<dbReference type="PRINTS" id="PR00885">
    <property type="entry name" value="BCTERIALGSPH"/>
</dbReference>
<dbReference type="STRING" id="1413210.U472_07090"/>
<keyword evidence="2" id="KW-0488">Methylation</keyword>
<dbReference type="Proteomes" id="UP000219573">
    <property type="component" value="Unassembled WGS sequence"/>
</dbReference>
<dbReference type="GO" id="GO:0015628">
    <property type="term" value="P:protein secretion by the type II secretion system"/>
    <property type="evidence" value="ECO:0007669"/>
    <property type="project" value="InterPro"/>
</dbReference>
<dbReference type="InterPro" id="IPR045584">
    <property type="entry name" value="Pilin-like"/>
</dbReference>
<keyword evidence="8" id="KW-1185">Reference proteome</keyword>
<dbReference type="SUPFAM" id="SSF54523">
    <property type="entry name" value="Pili subunits"/>
    <property type="match status" value="2"/>
</dbReference>
<evidence type="ECO:0000256" key="4">
    <source>
        <dbReference type="ARBA" id="ARBA00022989"/>
    </source>
</evidence>
<dbReference type="EMBL" id="OBDZ01000007">
    <property type="protein sequence ID" value="SNY22824.1"/>
    <property type="molecule type" value="Genomic_DNA"/>
</dbReference>
<proteinExistence type="predicted"/>
<dbReference type="InterPro" id="IPR012902">
    <property type="entry name" value="N_methyl_site"/>
</dbReference>
<dbReference type="PROSITE" id="PS00409">
    <property type="entry name" value="PROKAR_NTER_METHYL"/>
    <property type="match status" value="1"/>
</dbReference>
<dbReference type="AlphaFoldDB" id="A0A285GI13"/>
<evidence type="ECO:0000313" key="7">
    <source>
        <dbReference type="EMBL" id="SNY22824.1"/>
    </source>
</evidence>
<feature type="transmembrane region" description="Helical" evidence="6">
    <location>
        <begin position="6"/>
        <end position="29"/>
    </location>
</feature>
<dbReference type="GO" id="GO:0015627">
    <property type="term" value="C:type II protein secretion system complex"/>
    <property type="evidence" value="ECO:0007669"/>
    <property type="project" value="InterPro"/>
</dbReference>
<evidence type="ECO:0000313" key="8">
    <source>
        <dbReference type="Proteomes" id="UP000219573"/>
    </source>
</evidence>
<dbReference type="OrthoDB" id="1786582at2"/>
<name>A0A285GI13_9FIRM</name>
<keyword evidence="5 6" id="KW-0472">Membrane</keyword>
<evidence type="ECO:0000256" key="1">
    <source>
        <dbReference type="ARBA" id="ARBA00004167"/>
    </source>
</evidence>
<dbReference type="RefSeq" id="WP_097017312.1">
    <property type="nucleotide sequence ID" value="NZ_OBDZ01000007.1"/>
</dbReference>
<keyword evidence="3 6" id="KW-0812">Transmembrane</keyword>
<sequence>MREEGFTLVEILIAVTISAIIMTVTFIFFQQSLSTWERSGANSDWQQHWRVLESDLQRHLNNIFLSPLYQDNLFIGEEHSLEFLTVEDKQLKRISYFFDPYQGLLKREISSIDKEESQQLLFFNNLEIEGVNFYFYDPKDDYWKGYWSYEEEERLPTAIKVQITIKKVELPPIVIALYLGREYQG</sequence>
<protein>
    <submittedName>
        <fullName evidence="7">General secretion pathway protein J</fullName>
    </submittedName>
</protein>
<accession>A0A285GI13</accession>
<evidence type="ECO:0000256" key="3">
    <source>
        <dbReference type="ARBA" id="ARBA00022692"/>
    </source>
</evidence>
<evidence type="ECO:0000256" key="5">
    <source>
        <dbReference type="ARBA" id="ARBA00023136"/>
    </source>
</evidence>
<reference evidence="8" key="1">
    <citation type="submission" date="2017-09" db="EMBL/GenBank/DDBJ databases">
        <authorList>
            <person name="Varghese N."/>
            <person name="Submissions S."/>
        </authorList>
    </citation>
    <scope>NUCLEOTIDE SEQUENCE [LARGE SCALE GENOMIC DNA]</scope>
    <source>
        <strain evidence="8">MSL47</strain>
    </source>
</reference>
<evidence type="ECO:0000256" key="2">
    <source>
        <dbReference type="ARBA" id="ARBA00022481"/>
    </source>
</evidence>
<gene>
    <name evidence="7" type="ORF">SAMN06265827_107127</name>
</gene>
<dbReference type="NCBIfam" id="TIGR02532">
    <property type="entry name" value="IV_pilin_GFxxxE"/>
    <property type="match status" value="1"/>
</dbReference>
<dbReference type="InterPro" id="IPR002416">
    <property type="entry name" value="T2SS_protein-GspH"/>
</dbReference>